<proteinExistence type="predicted"/>
<dbReference type="GO" id="GO:0000166">
    <property type="term" value="F:nucleotide binding"/>
    <property type="evidence" value="ECO:0007669"/>
    <property type="project" value="UniProtKB-KW"/>
</dbReference>
<dbReference type="AlphaFoldDB" id="A0A224WYK4"/>
<dbReference type="EMBL" id="BEDT01000002">
    <property type="protein sequence ID" value="GAX47187.1"/>
    <property type="molecule type" value="Genomic_DNA"/>
</dbReference>
<sequence length="208" mass="23352">MTLYDDIKADYFNVSLTGHVFADVKNVCDANQATHAYLWSHLLNVANEAKSLAKRFNLDENAAFTAGLLHDIGGLVPNSKRVALAEALGMDVLPEERRVPMLLHGKFSAYFAKDMFGVTAPEILSAITYHTTLHANPTDLEKVVCLADKVKWDGDGTPPYLIDLMRAFHHSLDAATKFFIDYLYHSDLLVLHPWLIEAHSFYFDKVAR</sequence>
<gene>
    <name evidence="8" type="ORF">RsY01_785</name>
</gene>
<reference evidence="9" key="1">
    <citation type="submission" date="2017-08" db="EMBL/GenBank/DDBJ databases">
        <title>Draft genome sequence of Lactococcus sp. strain Rs-Y01, isolated from the gut of the lower termite Reticulitermes speratus.</title>
        <authorList>
            <person name="Ohkuma M."/>
            <person name="Yuki M."/>
        </authorList>
    </citation>
    <scope>NUCLEOTIDE SEQUENCE [LARGE SCALE GENOMIC DNA]</scope>
    <source>
        <strain evidence="9">Rs-Y01</strain>
    </source>
</reference>
<evidence type="ECO:0000313" key="9">
    <source>
        <dbReference type="Proteomes" id="UP000218689"/>
    </source>
</evidence>
<comment type="caution">
    <text evidence="8">The sequence shown here is derived from an EMBL/GenBank/DDBJ whole genome shotgun (WGS) entry which is preliminary data.</text>
</comment>
<evidence type="ECO:0000256" key="1">
    <source>
        <dbReference type="ARBA" id="ARBA00012506"/>
    </source>
</evidence>
<dbReference type="SUPFAM" id="SSF109604">
    <property type="entry name" value="HD-domain/PDEase-like"/>
    <property type="match status" value="1"/>
</dbReference>
<dbReference type="NCBIfam" id="TIGR00488">
    <property type="entry name" value="bis(5'-nucleosyl)-tetraphosphatase (symmetrical) YqeK"/>
    <property type="match status" value="1"/>
</dbReference>
<dbReference type="OrthoDB" id="5295945at2"/>
<dbReference type="InterPro" id="IPR003607">
    <property type="entry name" value="HD/PDEase_dom"/>
</dbReference>
<evidence type="ECO:0000259" key="7">
    <source>
        <dbReference type="PROSITE" id="PS51831"/>
    </source>
</evidence>
<dbReference type="PROSITE" id="PS51831">
    <property type="entry name" value="HD"/>
    <property type="match status" value="1"/>
</dbReference>
<comment type="catalytic activity">
    <reaction evidence="6">
        <text>P(1),P(4)-bis(5'-adenosyl) tetraphosphate + H2O = 2 ADP + 2 H(+)</text>
        <dbReference type="Rhea" id="RHEA:24252"/>
        <dbReference type="ChEBI" id="CHEBI:15377"/>
        <dbReference type="ChEBI" id="CHEBI:15378"/>
        <dbReference type="ChEBI" id="CHEBI:58141"/>
        <dbReference type="ChEBI" id="CHEBI:456216"/>
        <dbReference type="EC" id="3.6.1.41"/>
    </reaction>
</comment>
<organism evidence="8 9">
    <name type="scientific">Pseudolactococcus reticulitermitis</name>
    <dbReference type="NCBI Taxonomy" id="2025039"/>
    <lineage>
        <taxon>Bacteria</taxon>
        <taxon>Bacillati</taxon>
        <taxon>Bacillota</taxon>
        <taxon>Bacilli</taxon>
        <taxon>Lactobacillales</taxon>
        <taxon>Streptococcaceae</taxon>
        <taxon>Pseudolactococcus</taxon>
    </lineage>
</organism>
<feature type="domain" description="HD" evidence="7">
    <location>
        <begin position="38"/>
        <end position="153"/>
    </location>
</feature>
<dbReference type="Proteomes" id="UP000218689">
    <property type="component" value="Unassembled WGS sequence"/>
</dbReference>
<dbReference type="PANTHER" id="PTHR35795">
    <property type="entry name" value="SLR1885 PROTEIN"/>
    <property type="match status" value="1"/>
</dbReference>
<evidence type="ECO:0000313" key="8">
    <source>
        <dbReference type="EMBL" id="GAX47187.1"/>
    </source>
</evidence>
<dbReference type="EC" id="3.6.1.41" evidence="1"/>
<keyword evidence="5" id="KW-0408">Iron</keyword>
<protein>
    <recommendedName>
        <fullName evidence="1">bis(5'-nucleosyl)-tetraphosphatase (symmetrical)</fullName>
        <ecNumber evidence="1">3.6.1.41</ecNumber>
    </recommendedName>
</protein>
<evidence type="ECO:0000256" key="2">
    <source>
        <dbReference type="ARBA" id="ARBA00022723"/>
    </source>
</evidence>
<dbReference type="Pfam" id="PF01966">
    <property type="entry name" value="HD"/>
    <property type="match status" value="1"/>
</dbReference>
<dbReference type="InterPro" id="IPR006674">
    <property type="entry name" value="HD_domain"/>
</dbReference>
<dbReference type="RefSeq" id="WP_094784260.1">
    <property type="nucleotide sequence ID" value="NZ_BEDT01000002.1"/>
</dbReference>
<keyword evidence="3" id="KW-0547">Nucleotide-binding</keyword>
<dbReference type="GO" id="GO:0008803">
    <property type="term" value="F:bis(5'-nucleosyl)-tetraphosphatase (symmetrical) activity"/>
    <property type="evidence" value="ECO:0007669"/>
    <property type="project" value="UniProtKB-EC"/>
</dbReference>
<evidence type="ECO:0000256" key="3">
    <source>
        <dbReference type="ARBA" id="ARBA00022741"/>
    </source>
</evidence>
<keyword evidence="9" id="KW-1185">Reference proteome</keyword>
<accession>A0A224WYK4</accession>
<dbReference type="PANTHER" id="PTHR35795:SF1">
    <property type="entry name" value="BIS(5'-NUCLEOSYL)-TETRAPHOSPHATASE, SYMMETRICAL"/>
    <property type="match status" value="1"/>
</dbReference>
<evidence type="ECO:0000256" key="4">
    <source>
        <dbReference type="ARBA" id="ARBA00022801"/>
    </source>
</evidence>
<dbReference type="GO" id="GO:0046872">
    <property type="term" value="F:metal ion binding"/>
    <property type="evidence" value="ECO:0007669"/>
    <property type="project" value="UniProtKB-KW"/>
</dbReference>
<dbReference type="InterPro" id="IPR051094">
    <property type="entry name" value="Diverse_Catalytic_Enzymes"/>
</dbReference>
<name>A0A224WYK4_9LACT</name>
<dbReference type="InterPro" id="IPR005249">
    <property type="entry name" value="YqeK"/>
</dbReference>
<dbReference type="CDD" id="cd00077">
    <property type="entry name" value="HDc"/>
    <property type="match status" value="1"/>
</dbReference>
<keyword evidence="4" id="KW-0378">Hydrolase</keyword>
<evidence type="ECO:0000256" key="5">
    <source>
        <dbReference type="ARBA" id="ARBA00023004"/>
    </source>
</evidence>
<dbReference type="Gene3D" id="1.10.3210.10">
    <property type="entry name" value="Hypothetical protein af1432"/>
    <property type="match status" value="1"/>
</dbReference>
<keyword evidence="2" id="KW-0479">Metal-binding</keyword>
<evidence type="ECO:0000256" key="6">
    <source>
        <dbReference type="ARBA" id="ARBA00049417"/>
    </source>
</evidence>